<dbReference type="NCBIfam" id="TIGR00696">
    <property type="entry name" value="wecG_tagA_cpsF"/>
    <property type="match status" value="1"/>
</dbReference>
<organism evidence="6 7">
    <name type="scientific">Bacillus zhangzhouensis</name>
    <dbReference type="NCBI Taxonomy" id="1178540"/>
    <lineage>
        <taxon>Bacteria</taxon>
        <taxon>Bacillati</taxon>
        <taxon>Bacillota</taxon>
        <taxon>Bacilli</taxon>
        <taxon>Bacillales</taxon>
        <taxon>Bacillaceae</taxon>
        <taxon>Bacillus</taxon>
    </lineage>
</organism>
<dbReference type="EC" id="2.4.1.187" evidence="5"/>
<keyword evidence="1 5" id="KW-0328">Glycosyltransferase</keyword>
<dbReference type="RefSeq" id="WP_034318523.1">
    <property type="nucleotide sequence ID" value="NZ_JOTP01000003.1"/>
</dbReference>
<evidence type="ECO:0000256" key="1">
    <source>
        <dbReference type="ARBA" id="ARBA00022676"/>
    </source>
</evidence>
<keyword evidence="7" id="KW-1185">Reference proteome</keyword>
<dbReference type="CDD" id="cd06533">
    <property type="entry name" value="Glyco_transf_WecG_TagA"/>
    <property type="match status" value="1"/>
</dbReference>
<evidence type="ECO:0000256" key="2">
    <source>
        <dbReference type="ARBA" id="ARBA00022679"/>
    </source>
</evidence>
<accession>A0A081LEJ9</accession>
<dbReference type="GO" id="GO:0019350">
    <property type="term" value="P:teichoic acid biosynthetic process"/>
    <property type="evidence" value="ECO:0007669"/>
    <property type="project" value="UniProtKB-UniRule"/>
</dbReference>
<dbReference type="EMBL" id="JOTP01000003">
    <property type="protein sequence ID" value="KEP27675.1"/>
    <property type="molecule type" value="Genomic_DNA"/>
</dbReference>
<keyword evidence="2 5" id="KW-0808">Transferase</keyword>
<evidence type="ECO:0000256" key="5">
    <source>
        <dbReference type="HAMAP-Rule" id="MF_02070"/>
    </source>
</evidence>
<dbReference type="InterPro" id="IPR004629">
    <property type="entry name" value="WecG_TagA_CpsF"/>
</dbReference>
<protein>
    <recommendedName>
        <fullName evidence="5">N-acetylglucosaminyldiphosphoundecaprenol N-acetyl-beta-D-mannosaminyltransferase</fullName>
        <ecNumber evidence="5">2.4.1.187</ecNumber>
    </recommendedName>
    <alternativeName>
        <fullName evidence="5">N-acetylmannosaminyltransferase</fullName>
    </alternativeName>
    <alternativeName>
        <fullName evidence="5">UDP-N-acetylmannosamine transferase</fullName>
    </alternativeName>
    <alternativeName>
        <fullName evidence="5">UDP-N-acetylmannosamine:N-acetylglucosaminyl pyrophosphorylundecaprenol N-acetylmannosaminyltransferase</fullName>
    </alternativeName>
</protein>
<dbReference type="eggNOG" id="COG1922">
    <property type="taxonomic scope" value="Bacteria"/>
</dbReference>
<evidence type="ECO:0000256" key="3">
    <source>
        <dbReference type="ARBA" id="ARBA00022944"/>
    </source>
</evidence>
<proteinExistence type="inferred from homology"/>
<dbReference type="InterPro" id="IPR034714">
    <property type="entry name" value="TagA_TarA"/>
</dbReference>
<comment type="pathway">
    <text evidence="5">Cell wall biogenesis; teichoic acid biosynthesis.</text>
</comment>
<sequence>MQTEVVSNLSYVNGDLNEFISYINQHHISQKRGAMIATVNPEIGYAVMKDDAYHQVVSSADYVLPDGVGVVLMSRMTQSPLKSRIAGFDVFMSMLDLANKQSKSVFLYGAKKEVLEAVKQRIDTEYPNVVIAGSCDGYQADKRFVAKQIARSKADMVFVALGYPNQENFIYEYRHLFPQAVCIGLGGSFDVFSGTVKRAPRWMIKTNTEWLYRLIVNPWRWKRMLNIPKYAFAVLKENKGKKRYYPEQVKDQTKQL</sequence>
<dbReference type="HAMAP" id="MF_02070">
    <property type="entry name" value="TagA_TarA"/>
    <property type="match status" value="1"/>
</dbReference>
<comment type="catalytic activity">
    <reaction evidence="5">
        <text>UDP-N-acetyl-alpha-D-mannosamine + N-acetyl-alpha-D-glucosaminyl-di-trans,octa-cis-undecaprenyl diphosphate = N-acetyl-beta-D-mannosaminyl-(1-&gt;4)-N-acetyl-alpha-D-glucosaminyl di-trans,octa-cis-undecaprenyl diphosphate + UDP + H(+)</text>
        <dbReference type="Rhea" id="RHEA:16053"/>
        <dbReference type="ChEBI" id="CHEBI:15378"/>
        <dbReference type="ChEBI" id="CHEBI:58223"/>
        <dbReference type="ChEBI" id="CHEBI:62959"/>
        <dbReference type="ChEBI" id="CHEBI:68623"/>
        <dbReference type="ChEBI" id="CHEBI:132210"/>
        <dbReference type="EC" id="2.4.1.187"/>
    </reaction>
</comment>
<dbReference type="GO" id="GO:0047244">
    <property type="term" value="F:N-acetylglucosaminyldiphosphoundecaprenol N-acetyl-beta-D-mannosaminyltransferase activity"/>
    <property type="evidence" value="ECO:0007669"/>
    <property type="project" value="UniProtKB-UniRule"/>
</dbReference>
<dbReference type="Pfam" id="PF03808">
    <property type="entry name" value="Glyco_tran_WecG"/>
    <property type="match status" value="1"/>
</dbReference>
<dbReference type="Proteomes" id="UP000028091">
    <property type="component" value="Unassembled WGS sequence"/>
</dbReference>
<comment type="caution">
    <text evidence="6">The sequence shown here is derived from an EMBL/GenBank/DDBJ whole genome shotgun (WGS) entry which is preliminary data.</text>
</comment>
<dbReference type="AlphaFoldDB" id="A0A081LEJ9"/>
<comment type="similarity">
    <text evidence="5">Belongs to the glycosyltransferase 26 family. TagA/TarA subfamily.</text>
</comment>
<evidence type="ECO:0000256" key="4">
    <source>
        <dbReference type="ARBA" id="ARBA00023316"/>
    </source>
</evidence>
<keyword evidence="4 5" id="KW-0961">Cell wall biogenesis/degradation</keyword>
<dbReference type="UniPathway" id="UPA00632"/>
<dbReference type="OrthoDB" id="9771846at2"/>
<evidence type="ECO:0000313" key="6">
    <source>
        <dbReference type="EMBL" id="KEP27675.1"/>
    </source>
</evidence>
<keyword evidence="3 5" id="KW-0777">Teichoic acid biosynthesis</keyword>
<reference evidence="6 7" key="1">
    <citation type="submission" date="2012-09" db="EMBL/GenBank/DDBJ databases">
        <title>Genome Sequence of Bacillus sp. DW5-4.</title>
        <authorList>
            <person name="Lai Q."/>
            <person name="Liu Y."/>
            <person name="Shao Z."/>
        </authorList>
    </citation>
    <scope>NUCLEOTIDE SEQUENCE [LARGE SCALE GENOMIC DNA]</scope>
    <source>
        <strain evidence="6 7">DW5-4</strain>
    </source>
</reference>
<dbReference type="PANTHER" id="PTHR34136">
    <property type="match status" value="1"/>
</dbReference>
<dbReference type="PANTHER" id="PTHR34136:SF1">
    <property type="entry name" value="UDP-N-ACETYL-D-MANNOSAMINURONIC ACID TRANSFERASE"/>
    <property type="match status" value="1"/>
</dbReference>
<evidence type="ECO:0000313" key="7">
    <source>
        <dbReference type="Proteomes" id="UP000028091"/>
    </source>
</evidence>
<gene>
    <name evidence="6" type="ORF">BA70_11140</name>
</gene>
<dbReference type="GO" id="GO:0071555">
    <property type="term" value="P:cell wall organization"/>
    <property type="evidence" value="ECO:0007669"/>
    <property type="project" value="UniProtKB-KW"/>
</dbReference>
<name>A0A081LEJ9_9BACI</name>
<comment type="function">
    <text evidence="5">Catalyzes the conversion of GlcNAc-PP-undecaprenol into ManNAc-GlcNAc-PP-undecaprenol, the first committed lipid intermediate in the de novo synthesis of teichoic acid.</text>
</comment>